<evidence type="ECO:0000313" key="2">
    <source>
        <dbReference type="Proteomes" id="UP000694660"/>
    </source>
</evidence>
<comment type="caution">
    <text evidence="1">The sequence shown here is derived from an EMBL/GenBank/DDBJ whole genome shotgun (WGS) entry which is preliminary data.</text>
</comment>
<protein>
    <submittedName>
        <fullName evidence="1">Uncharacterized protein</fullName>
    </submittedName>
</protein>
<dbReference type="RefSeq" id="WP_214361454.1">
    <property type="nucleotide sequence ID" value="NZ_JAEKFT010000010.1"/>
</dbReference>
<sequence length="151" mass="16736">MLDLNEVRQEFAQHLAQAPTARWRMDSALAHVATMAYAAGAADATGADARPHAVCIDHTTSTLTITSNLANWQRDTLNRFAAEVYHGFIQHARHRDALYEITRQLIRLADQDPANTIGNVLHHCIDRNTLNRVISEIEADTGRTQARLAAA</sequence>
<dbReference type="EMBL" id="JAEKFT010000010">
    <property type="protein sequence ID" value="MBT0961698.1"/>
    <property type="molecule type" value="Genomic_DNA"/>
</dbReference>
<gene>
    <name evidence="1" type="ORF">I8J34_10995</name>
</gene>
<reference evidence="2" key="1">
    <citation type="journal article" date="2022" name="ISME J.">
        <title>Genetic and phylogenetic analysis of dissimilatory iodate-reducing bacteria identifies potential niches across the world's oceans.</title>
        <authorList>
            <person name="Reyes-Umana V."/>
            <person name="Henning Z."/>
            <person name="Lee K."/>
            <person name="Barnum T.P."/>
            <person name="Coates J.D."/>
        </authorList>
    </citation>
    <scope>NUCLEOTIDE SEQUENCE [LARGE SCALE GENOMIC DNA]</scope>
    <source>
        <strain evidence="2">IR12</strain>
    </source>
</reference>
<evidence type="ECO:0000313" key="1">
    <source>
        <dbReference type="EMBL" id="MBT0961698.1"/>
    </source>
</evidence>
<organism evidence="1 2">
    <name type="scientific">Denitromonas iodatirespirans</name>
    <dbReference type="NCBI Taxonomy" id="2795389"/>
    <lineage>
        <taxon>Bacteria</taxon>
        <taxon>Pseudomonadati</taxon>
        <taxon>Pseudomonadota</taxon>
        <taxon>Betaproteobacteria</taxon>
        <taxon>Rhodocyclales</taxon>
        <taxon>Zoogloeaceae</taxon>
        <taxon>Denitromonas</taxon>
    </lineage>
</organism>
<proteinExistence type="predicted"/>
<dbReference type="AlphaFoldDB" id="A0A944DF68"/>
<name>A0A944DF68_DENI1</name>
<keyword evidence="2" id="KW-1185">Reference proteome</keyword>
<dbReference type="Proteomes" id="UP000694660">
    <property type="component" value="Unassembled WGS sequence"/>
</dbReference>
<accession>A0A944DF68</accession>